<dbReference type="VEuPathDB" id="FungiDB:VP01_2364g1"/>
<evidence type="ECO:0000313" key="2">
    <source>
        <dbReference type="EMBL" id="KNZ56614.1"/>
    </source>
</evidence>
<keyword evidence="1" id="KW-1133">Transmembrane helix</keyword>
<name>A0A0L6V7B3_9BASI</name>
<evidence type="ECO:0000256" key="1">
    <source>
        <dbReference type="SAM" id="Phobius"/>
    </source>
</evidence>
<feature type="transmembrane region" description="Helical" evidence="1">
    <location>
        <begin position="345"/>
        <end position="364"/>
    </location>
</feature>
<dbReference type="EMBL" id="LAVV01007241">
    <property type="protein sequence ID" value="KNZ56614.1"/>
    <property type="molecule type" value="Genomic_DNA"/>
</dbReference>
<gene>
    <name evidence="2" type="ORF">VP01_2364g1</name>
</gene>
<sequence length="629" mass="72362">MRFGQFKFISHTFNSFKHNGLIYLSLNVINLPFLGKKIHSEIQVYTRAVSVALEHKCYHFNFLNNLLVELRMKLVATCVDVKLKNQPDILISPAKKSYTKFVHPIFLEIIFKFQKNLKNPYENSLHSPFYDLDIFFFYVLIVLKIKSLASEPPSIFQSIFITNKLHKTHTTLPTNKKLLANQNLSYVLIDSALQLSSQITWILLKWESWILNKALVWVSWWRSLEGQPNILCTPILYFSSSEDEPLLLPLSQKPVLKYFKATVVCFQHEIKPSFNQFKKDLLLNCRGYQLNLVPSSPRIRLNLCTTYNQHTTIISSVYDQLRKHLHASSMETFLGGWGLHYKYQFLFLLFFCDLIHFLICLGYIDEFLSDFKDYWVHCGLFLGVLWGLGAHWGGFGSFWGVCGGLIHWGGSLRVLGWVWWIIRVFLSGLLWMAGWLRGSVGVLGVLIGDIGWCRGFSDGSFGGFGGSFVCLGPNFPSNSCRLSQNWKSESQMGAGCRQYWRNDSQNGGLGVKPTVPGSCFSKPLFLALVISDLVVMKNLLKNKSDFLIHHFFSLDLIIEKTYNCWVFYIIGLFFWKKSCVIIWIFLINLGRFIFNLFYSLMCKITSAAPKTATKQLTSTMPNLISKHVR</sequence>
<feature type="transmembrane region" description="Helical" evidence="1">
    <location>
        <begin position="417"/>
        <end position="436"/>
    </location>
</feature>
<evidence type="ECO:0000313" key="3">
    <source>
        <dbReference type="Proteomes" id="UP000037035"/>
    </source>
</evidence>
<keyword evidence="1" id="KW-0472">Membrane</keyword>
<proteinExistence type="predicted"/>
<accession>A0A0L6V7B3</accession>
<organism evidence="2 3">
    <name type="scientific">Puccinia sorghi</name>
    <dbReference type="NCBI Taxonomy" id="27349"/>
    <lineage>
        <taxon>Eukaryota</taxon>
        <taxon>Fungi</taxon>
        <taxon>Dikarya</taxon>
        <taxon>Basidiomycota</taxon>
        <taxon>Pucciniomycotina</taxon>
        <taxon>Pucciniomycetes</taxon>
        <taxon>Pucciniales</taxon>
        <taxon>Pucciniaceae</taxon>
        <taxon>Puccinia</taxon>
    </lineage>
</organism>
<dbReference type="Proteomes" id="UP000037035">
    <property type="component" value="Unassembled WGS sequence"/>
</dbReference>
<comment type="caution">
    <text evidence="2">The sequence shown here is derived from an EMBL/GenBank/DDBJ whole genome shotgun (WGS) entry which is preliminary data.</text>
</comment>
<feature type="transmembrane region" description="Helical" evidence="1">
    <location>
        <begin position="384"/>
        <end position="405"/>
    </location>
</feature>
<keyword evidence="3" id="KW-1185">Reference proteome</keyword>
<dbReference type="AlphaFoldDB" id="A0A0L6V7B3"/>
<reference evidence="2 3" key="1">
    <citation type="submission" date="2015-08" db="EMBL/GenBank/DDBJ databases">
        <title>Next Generation Sequencing and Analysis of the Genome of Puccinia sorghi L Schw, the Causal Agent of Maize Common Rust.</title>
        <authorList>
            <person name="Rochi L."/>
            <person name="Burguener G."/>
            <person name="Darino M."/>
            <person name="Turjanski A."/>
            <person name="Kreff E."/>
            <person name="Dieguez M.J."/>
            <person name="Sacco F."/>
        </authorList>
    </citation>
    <scope>NUCLEOTIDE SEQUENCE [LARGE SCALE GENOMIC DNA]</scope>
    <source>
        <strain evidence="2 3">RO10H11247</strain>
    </source>
</reference>
<protein>
    <submittedName>
        <fullName evidence="2">Uncharacterized protein</fullName>
    </submittedName>
</protein>
<keyword evidence="1" id="KW-0812">Transmembrane</keyword>